<reference evidence="1 2" key="1">
    <citation type="submission" date="2014-04" db="EMBL/GenBank/DDBJ databases">
        <authorList>
            <consortium name="DOE Joint Genome Institute"/>
            <person name="Kuo A."/>
            <person name="Ruytinx J."/>
            <person name="Rineau F."/>
            <person name="Colpaert J."/>
            <person name="Kohler A."/>
            <person name="Nagy L.G."/>
            <person name="Floudas D."/>
            <person name="Copeland A."/>
            <person name="Barry K.W."/>
            <person name="Cichocki N."/>
            <person name="Veneault-Fourrey C."/>
            <person name="LaButti K."/>
            <person name="Lindquist E.A."/>
            <person name="Lipzen A."/>
            <person name="Lundell T."/>
            <person name="Morin E."/>
            <person name="Murat C."/>
            <person name="Sun H."/>
            <person name="Tunlid A."/>
            <person name="Henrissat B."/>
            <person name="Grigoriev I.V."/>
            <person name="Hibbett D.S."/>
            <person name="Martin F."/>
            <person name="Nordberg H.P."/>
            <person name="Cantor M.N."/>
            <person name="Hua S.X."/>
        </authorList>
    </citation>
    <scope>NUCLEOTIDE SEQUENCE [LARGE SCALE GENOMIC DNA]</scope>
    <source>
        <strain evidence="1 2">UH-Slu-Lm8-n1</strain>
    </source>
</reference>
<gene>
    <name evidence="1" type="ORF">CY34DRAFT_813940</name>
</gene>
<proteinExistence type="predicted"/>
<organism evidence="1 2">
    <name type="scientific">Suillus luteus UH-Slu-Lm8-n1</name>
    <dbReference type="NCBI Taxonomy" id="930992"/>
    <lineage>
        <taxon>Eukaryota</taxon>
        <taxon>Fungi</taxon>
        <taxon>Dikarya</taxon>
        <taxon>Basidiomycota</taxon>
        <taxon>Agaricomycotina</taxon>
        <taxon>Agaricomycetes</taxon>
        <taxon>Agaricomycetidae</taxon>
        <taxon>Boletales</taxon>
        <taxon>Suillineae</taxon>
        <taxon>Suillaceae</taxon>
        <taxon>Suillus</taxon>
    </lineage>
</organism>
<reference evidence="2" key="2">
    <citation type="submission" date="2015-01" db="EMBL/GenBank/DDBJ databases">
        <title>Evolutionary Origins and Diversification of the Mycorrhizal Mutualists.</title>
        <authorList>
            <consortium name="DOE Joint Genome Institute"/>
            <consortium name="Mycorrhizal Genomics Consortium"/>
            <person name="Kohler A."/>
            <person name="Kuo A."/>
            <person name="Nagy L.G."/>
            <person name="Floudas D."/>
            <person name="Copeland A."/>
            <person name="Barry K.W."/>
            <person name="Cichocki N."/>
            <person name="Veneault-Fourrey C."/>
            <person name="LaButti K."/>
            <person name="Lindquist E.A."/>
            <person name="Lipzen A."/>
            <person name="Lundell T."/>
            <person name="Morin E."/>
            <person name="Murat C."/>
            <person name="Riley R."/>
            <person name="Ohm R."/>
            <person name="Sun H."/>
            <person name="Tunlid A."/>
            <person name="Henrissat B."/>
            <person name="Grigoriev I.V."/>
            <person name="Hibbett D.S."/>
            <person name="Martin F."/>
        </authorList>
    </citation>
    <scope>NUCLEOTIDE SEQUENCE [LARGE SCALE GENOMIC DNA]</scope>
    <source>
        <strain evidence="2">UH-Slu-Lm8-n1</strain>
    </source>
</reference>
<evidence type="ECO:0000313" key="2">
    <source>
        <dbReference type="Proteomes" id="UP000054485"/>
    </source>
</evidence>
<name>A0A0D0AFJ7_9AGAM</name>
<dbReference type="HOGENOM" id="CLU_3088906_0_0_1"/>
<dbReference type="EMBL" id="KN836062">
    <property type="protein sequence ID" value="KIK32972.1"/>
    <property type="molecule type" value="Genomic_DNA"/>
</dbReference>
<evidence type="ECO:0000313" key="1">
    <source>
        <dbReference type="EMBL" id="KIK32972.1"/>
    </source>
</evidence>
<accession>A0A0D0AFJ7</accession>
<dbReference type="AlphaFoldDB" id="A0A0D0AFJ7"/>
<sequence length="52" mass="5927">MDIARDECQCPRLVISMTYTMDTKTCSRLVSHESQCVSLCYSLDTHQHKACS</sequence>
<protein>
    <submittedName>
        <fullName evidence="1">Uncharacterized protein</fullName>
    </submittedName>
</protein>
<dbReference type="Proteomes" id="UP000054485">
    <property type="component" value="Unassembled WGS sequence"/>
</dbReference>
<keyword evidence="2" id="KW-1185">Reference proteome</keyword>